<evidence type="ECO:0008006" key="3">
    <source>
        <dbReference type="Google" id="ProtNLM"/>
    </source>
</evidence>
<dbReference type="Proteomes" id="UP001519287">
    <property type="component" value="Unassembled WGS sequence"/>
</dbReference>
<evidence type="ECO:0000313" key="1">
    <source>
        <dbReference type="EMBL" id="MBP1994415.1"/>
    </source>
</evidence>
<gene>
    <name evidence="1" type="ORF">J2Z66_006051</name>
</gene>
<name>A0ABS4J3J7_9BACL</name>
<proteinExistence type="predicted"/>
<reference evidence="1 2" key="1">
    <citation type="submission" date="2021-03" db="EMBL/GenBank/DDBJ databases">
        <title>Genomic Encyclopedia of Type Strains, Phase IV (KMG-IV): sequencing the most valuable type-strain genomes for metagenomic binning, comparative biology and taxonomic classification.</title>
        <authorList>
            <person name="Goeker M."/>
        </authorList>
    </citation>
    <scope>NUCLEOTIDE SEQUENCE [LARGE SCALE GENOMIC DNA]</scope>
    <source>
        <strain evidence="1 2">DSM 26048</strain>
    </source>
</reference>
<keyword evidence="2" id="KW-1185">Reference proteome</keyword>
<dbReference type="RefSeq" id="WP_209976249.1">
    <property type="nucleotide sequence ID" value="NZ_JAGGLB010000025.1"/>
</dbReference>
<evidence type="ECO:0000313" key="2">
    <source>
        <dbReference type="Proteomes" id="UP001519287"/>
    </source>
</evidence>
<sequence length="185" mass="20912">MIKLYKKEKGKEQDQRTILYFEAWLEPDNRRAVIHSGVSGRNGKTEYAEWDGQMEEVELLETLLKKARAGGYVEIPAEHHDTVIVQYKIKGKGSKADLVKRQRVERMLDQVLGWKGLGHVDGGDIGNKTMNIFCIVVDGALAAATVKNALKTYREDVNHAVIAIGRTNESPVIFHPKDYKEPFSF</sequence>
<comment type="caution">
    <text evidence="1">The sequence shown here is derived from an EMBL/GenBank/DDBJ whole genome shotgun (WGS) entry which is preliminary data.</text>
</comment>
<organism evidence="1 2">
    <name type="scientific">Paenibacillus eucommiae</name>
    <dbReference type="NCBI Taxonomy" id="1355755"/>
    <lineage>
        <taxon>Bacteria</taxon>
        <taxon>Bacillati</taxon>
        <taxon>Bacillota</taxon>
        <taxon>Bacilli</taxon>
        <taxon>Bacillales</taxon>
        <taxon>Paenibacillaceae</taxon>
        <taxon>Paenibacillus</taxon>
    </lineage>
</organism>
<protein>
    <recommendedName>
        <fullName evidence="3">WGR domain-containing protein</fullName>
    </recommendedName>
</protein>
<accession>A0ABS4J3J7</accession>
<dbReference type="EMBL" id="JAGGLB010000025">
    <property type="protein sequence ID" value="MBP1994415.1"/>
    <property type="molecule type" value="Genomic_DNA"/>
</dbReference>